<proteinExistence type="predicted"/>
<dbReference type="Gene3D" id="3.20.20.80">
    <property type="entry name" value="Glycosidases"/>
    <property type="match status" value="1"/>
</dbReference>
<evidence type="ECO:0000259" key="1">
    <source>
        <dbReference type="Pfam" id="PF01471"/>
    </source>
</evidence>
<dbReference type="OrthoDB" id="1795295at2"/>
<gene>
    <name evidence="3" type="ORF">SAMN00017477_0102</name>
</gene>
<name>A0A1W1UCN3_PEPAS</name>
<dbReference type="Pfam" id="PF08924">
    <property type="entry name" value="Rv2525c_GlyHyd-like"/>
    <property type="match status" value="1"/>
</dbReference>
<keyword evidence="4" id="KW-1185">Reference proteome</keyword>
<dbReference type="Pfam" id="PF01471">
    <property type="entry name" value="PG_binding_1"/>
    <property type="match status" value="1"/>
</dbReference>
<evidence type="ECO:0000313" key="4">
    <source>
        <dbReference type="Proteomes" id="UP000192368"/>
    </source>
</evidence>
<dbReference type="SUPFAM" id="SSF51445">
    <property type="entry name" value="(Trans)glycosidases"/>
    <property type="match status" value="1"/>
</dbReference>
<reference evidence="4" key="1">
    <citation type="submission" date="2017-04" db="EMBL/GenBank/DDBJ databases">
        <authorList>
            <person name="Varghese N."/>
            <person name="Submissions S."/>
        </authorList>
    </citation>
    <scope>NUCLEOTIDE SEQUENCE [LARGE SCALE GENOMIC DNA]</scope>
    <source>
        <strain evidence="4">DSM 20463</strain>
    </source>
</reference>
<dbReference type="GO" id="GO:0016787">
    <property type="term" value="F:hydrolase activity"/>
    <property type="evidence" value="ECO:0007669"/>
    <property type="project" value="UniProtKB-KW"/>
</dbReference>
<protein>
    <submittedName>
        <fullName evidence="3">Peptidoglycan-binding (PGRP) domain of peptidoglycan hydrolases-containing protein</fullName>
    </submittedName>
</protein>
<keyword evidence="3" id="KW-0378">Hydrolase</keyword>
<dbReference type="AlphaFoldDB" id="A0A1W1UCN3"/>
<dbReference type="InterPro" id="IPR036365">
    <property type="entry name" value="PGBD-like_sf"/>
</dbReference>
<dbReference type="InterPro" id="IPR017853">
    <property type="entry name" value="GH"/>
</dbReference>
<feature type="domain" description="Rv2525c-like glycoside hydrolase-like" evidence="2">
    <location>
        <begin position="309"/>
        <end position="465"/>
    </location>
</feature>
<dbReference type="RefSeq" id="WP_084229813.1">
    <property type="nucleotide sequence ID" value="NZ_FWWR01000008.1"/>
</dbReference>
<evidence type="ECO:0000259" key="2">
    <source>
        <dbReference type="Pfam" id="PF08924"/>
    </source>
</evidence>
<dbReference type="EMBL" id="FWWR01000008">
    <property type="protein sequence ID" value="SMB78803.1"/>
    <property type="molecule type" value="Genomic_DNA"/>
</dbReference>
<dbReference type="Proteomes" id="UP000192368">
    <property type="component" value="Unassembled WGS sequence"/>
</dbReference>
<evidence type="ECO:0000313" key="3">
    <source>
        <dbReference type="EMBL" id="SMB78803.1"/>
    </source>
</evidence>
<dbReference type="CDD" id="cd06418">
    <property type="entry name" value="GH25_BacA-like"/>
    <property type="match status" value="1"/>
</dbReference>
<dbReference type="InterPro" id="IPR002477">
    <property type="entry name" value="Peptidoglycan-bd-like"/>
</dbReference>
<accession>A0A1W1UCN3</accession>
<dbReference type="SUPFAM" id="SSF47090">
    <property type="entry name" value="PGBD-like"/>
    <property type="match status" value="1"/>
</dbReference>
<organism evidence="3 4">
    <name type="scientific">Peptoniphilus asaccharolyticus DSM 20463</name>
    <dbReference type="NCBI Taxonomy" id="573058"/>
    <lineage>
        <taxon>Bacteria</taxon>
        <taxon>Bacillati</taxon>
        <taxon>Bacillota</taxon>
        <taxon>Tissierellia</taxon>
        <taxon>Tissierellales</taxon>
        <taxon>Peptoniphilaceae</taxon>
        <taxon>Peptoniphilus</taxon>
    </lineage>
</organism>
<sequence length="800" mass="90257">MDQMVLETQKWLNETYGKDSRFKKVDENGKTGWPTINALTRALQIELGISNTADNFGPGTQSLFSKKWPSGISEQNKDDKTTSNVYSIIQGALWCKGYSVGSGISQNFYSGTGTAIKKLKADMGIGGDSTVTLDIMKALLSMQQFVLLSRYCGRFVIRDMQQKINRKYREYTGIIPTDGLYGREMNKAMIKILQSIQGYSPTQATGNFGNGTKSKLVTITQNNYGSYPDYLWIAKVMLICNGYHVEESGYWDISFETSIRLFQEEYALSKTGKVDTDTWMSLFISKGNISRKAIACDTRFEITSDLLNKLKSDGYEIVGRYLTGGSFKEIREGELQRIIDGGMKYFPIFQENGREISEFTYIKGLEHGEKASEAALSKGIPSTVIYFAVDMDVYDYQIDSNIIPYFKGINETIDSRYSVGIYASRNVCTRVANVGYSISSFVSDMSTGFSGNLGFPIPNNWNYDQFHEIKKYGGKWDLDKVAYSGKISACNTVDVPKEYILSSYLPKEVNVKDLKPTIFNAIDLVKKIELVYSKYQLKSFQNGNFNIPFIYQGVLNFLSKKYLKGYGKFSIAVTPFDDSFDEYFKAEDIKIYNEVKSFIENEISDTKVGLNDLQHWAVTTLAYCILNNSPDTWVGWAGDLATGMRTLNVYMSKYPNLDVKKSAVSLIGAYTETASDYFISNKVDIKKLGNECHFIDLCDDADAIGISRLVNKDNGINNLSTAMSIYYTNITKNSRYSQYKYDGLDFSNINSLEKSIKNVMDSILTKFPKFGLNSLKGNSTEEEQNACCYAFAYYLLRNTH</sequence>
<dbReference type="InterPro" id="IPR015020">
    <property type="entry name" value="Rv2525c-like_Glyco_Hydro-like"/>
</dbReference>
<feature type="domain" description="Peptidoglycan binding-like" evidence="1">
    <location>
        <begin position="235"/>
        <end position="281"/>
    </location>
</feature>
<dbReference type="STRING" id="573058.SAMN00017477_0102"/>